<protein>
    <submittedName>
        <fullName evidence="1">Uncharacterized protein</fullName>
    </submittedName>
</protein>
<evidence type="ECO:0000313" key="1">
    <source>
        <dbReference type="EMBL" id="EMM94867.1"/>
    </source>
</evidence>
<dbReference type="Proteomes" id="UP000012089">
    <property type="component" value="Unassembled WGS sequence"/>
</dbReference>
<organism evidence="1 2">
    <name type="scientific">Leptospira interrogans serovar Zanoni str. LT2156</name>
    <dbReference type="NCBI Taxonomy" id="1001601"/>
    <lineage>
        <taxon>Bacteria</taxon>
        <taxon>Pseudomonadati</taxon>
        <taxon>Spirochaetota</taxon>
        <taxon>Spirochaetia</taxon>
        <taxon>Leptospirales</taxon>
        <taxon>Leptospiraceae</taxon>
        <taxon>Leptospira</taxon>
    </lineage>
</organism>
<sequence>MRVGILEVRLLSKLVEDQLSKDCYAEKRSERRKTFATFLNPAI</sequence>
<reference evidence="1 2" key="1">
    <citation type="submission" date="2013-01" db="EMBL/GenBank/DDBJ databases">
        <authorList>
            <person name="Harkins D.M."/>
            <person name="Durkin A.S."/>
            <person name="Brinkac L.M."/>
            <person name="Haft D.H."/>
            <person name="Selengut J.D."/>
            <person name="Sanka R."/>
            <person name="DePew J."/>
            <person name="Purushe J."/>
            <person name="Tulsiani S.M."/>
            <person name="Graham G.C."/>
            <person name="Burns M.-A."/>
            <person name="Dohnt M.F."/>
            <person name="Smythe L.D."/>
            <person name="McKay D.B."/>
            <person name="Craig S.B."/>
            <person name="Vinetz J.M."/>
            <person name="Sutton G.G."/>
            <person name="Nierman W.C."/>
            <person name="Fouts D.E."/>
        </authorList>
    </citation>
    <scope>NUCLEOTIDE SEQUENCE [LARGE SCALE GENOMIC DNA]</scope>
    <source>
        <strain evidence="1 2">LT2156</strain>
    </source>
</reference>
<accession>M6HHL5</accession>
<name>M6HHL5_LEPIR</name>
<evidence type="ECO:0000313" key="2">
    <source>
        <dbReference type="Proteomes" id="UP000012089"/>
    </source>
</evidence>
<comment type="caution">
    <text evidence="1">The sequence shown here is derived from an EMBL/GenBank/DDBJ whole genome shotgun (WGS) entry which is preliminary data.</text>
</comment>
<gene>
    <name evidence="1" type="ORF">LEP1GSC158_1901</name>
</gene>
<dbReference type="AlphaFoldDB" id="M6HHL5"/>
<proteinExistence type="predicted"/>
<dbReference type="EMBL" id="AFMF02000033">
    <property type="protein sequence ID" value="EMM94867.1"/>
    <property type="molecule type" value="Genomic_DNA"/>
</dbReference>